<dbReference type="InterPro" id="IPR050254">
    <property type="entry name" value="RNA_pol_beta''_euk"/>
</dbReference>
<dbReference type="PANTHER" id="PTHR34995">
    <property type="entry name" value="DNA-DIRECTED RNA POLYMERASE SUBUNIT BETA"/>
    <property type="match status" value="1"/>
</dbReference>
<proteinExistence type="predicted"/>
<evidence type="ECO:0000256" key="4">
    <source>
        <dbReference type="ARBA" id="ARBA00023163"/>
    </source>
</evidence>
<name>A0A103XRH8_CYNCS</name>
<dbReference type="Gramene" id="KVH95535">
    <property type="protein sequence ID" value="KVH95535"/>
    <property type="gene ID" value="Ccrd_002395"/>
</dbReference>
<keyword evidence="4" id="KW-0804">Transcription</keyword>
<sequence>MHRHCRLDSGILGCSLMVLHPPPLSARFVILAYFDDPQYIRKSSGLTKHEIRELNSIINVDDLIDYQGVKVGGLVRVKKRMKLSRRRARNKVFRCIAVGSGVMIRCVSWRIEVCAGGGE</sequence>
<evidence type="ECO:0000313" key="5">
    <source>
        <dbReference type="EMBL" id="KVH95535.1"/>
    </source>
</evidence>
<dbReference type="Proteomes" id="UP000243975">
    <property type="component" value="Unassembled WGS sequence"/>
</dbReference>
<reference evidence="5 6" key="1">
    <citation type="journal article" date="2016" name="Sci. Rep.">
        <title>The genome sequence of the outbreeding globe artichoke constructed de novo incorporating a phase-aware low-pass sequencing strategy of F1 progeny.</title>
        <authorList>
            <person name="Scaglione D."/>
            <person name="Reyes-Chin-Wo S."/>
            <person name="Acquadro A."/>
            <person name="Froenicke L."/>
            <person name="Portis E."/>
            <person name="Beitel C."/>
            <person name="Tirone M."/>
            <person name="Mauro R."/>
            <person name="Lo Monaco A."/>
            <person name="Mauromicale G."/>
            <person name="Faccioli P."/>
            <person name="Cattivelli L."/>
            <person name="Rieseberg L."/>
            <person name="Michelmore R."/>
            <person name="Lanteri S."/>
        </authorList>
    </citation>
    <scope>NUCLEOTIDE SEQUENCE [LARGE SCALE GENOMIC DNA]</scope>
    <source>
        <strain evidence="5">2C</strain>
    </source>
</reference>
<comment type="caution">
    <text evidence="5">The sequence shown here is derived from an EMBL/GenBank/DDBJ whole genome shotgun (WGS) entry which is preliminary data.</text>
</comment>
<dbReference type="GO" id="GO:0000428">
    <property type="term" value="C:DNA-directed RNA polymerase complex"/>
    <property type="evidence" value="ECO:0007669"/>
    <property type="project" value="UniProtKB-KW"/>
</dbReference>
<dbReference type="PANTHER" id="PTHR34995:SF1">
    <property type="entry name" value="DNA-DIRECTED RNA POLYMERASE SUBUNIT BETA"/>
    <property type="match status" value="1"/>
</dbReference>
<evidence type="ECO:0000256" key="3">
    <source>
        <dbReference type="ARBA" id="ARBA00022695"/>
    </source>
</evidence>
<keyword evidence="2" id="KW-0808">Transferase</keyword>
<organism evidence="5 6">
    <name type="scientific">Cynara cardunculus var. scolymus</name>
    <name type="common">Globe artichoke</name>
    <name type="synonym">Cynara scolymus</name>
    <dbReference type="NCBI Taxonomy" id="59895"/>
    <lineage>
        <taxon>Eukaryota</taxon>
        <taxon>Viridiplantae</taxon>
        <taxon>Streptophyta</taxon>
        <taxon>Embryophyta</taxon>
        <taxon>Tracheophyta</taxon>
        <taxon>Spermatophyta</taxon>
        <taxon>Magnoliopsida</taxon>
        <taxon>eudicotyledons</taxon>
        <taxon>Gunneridae</taxon>
        <taxon>Pentapetalae</taxon>
        <taxon>asterids</taxon>
        <taxon>campanulids</taxon>
        <taxon>Asterales</taxon>
        <taxon>Asteraceae</taxon>
        <taxon>Carduoideae</taxon>
        <taxon>Cardueae</taxon>
        <taxon>Carduinae</taxon>
        <taxon>Cynara</taxon>
    </lineage>
</organism>
<evidence type="ECO:0000256" key="1">
    <source>
        <dbReference type="ARBA" id="ARBA00022478"/>
    </source>
</evidence>
<keyword evidence="6" id="KW-1185">Reference proteome</keyword>
<dbReference type="GO" id="GO:0016779">
    <property type="term" value="F:nucleotidyltransferase activity"/>
    <property type="evidence" value="ECO:0007669"/>
    <property type="project" value="UniProtKB-KW"/>
</dbReference>
<keyword evidence="3" id="KW-0548">Nucleotidyltransferase</keyword>
<dbReference type="AlphaFoldDB" id="A0A103XRH8"/>
<dbReference type="EMBL" id="LEKV01004383">
    <property type="protein sequence ID" value="KVH95535.1"/>
    <property type="molecule type" value="Genomic_DNA"/>
</dbReference>
<keyword evidence="1" id="KW-0240">DNA-directed RNA polymerase</keyword>
<accession>A0A103XRH8</accession>
<evidence type="ECO:0000256" key="2">
    <source>
        <dbReference type="ARBA" id="ARBA00022679"/>
    </source>
</evidence>
<protein>
    <submittedName>
        <fullName evidence="5">Uncharacterized protein</fullName>
    </submittedName>
</protein>
<evidence type="ECO:0000313" key="6">
    <source>
        <dbReference type="Proteomes" id="UP000243975"/>
    </source>
</evidence>
<gene>
    <name evidence="5" type="ORF">Ccrd_002395</name>
</gene>